<dbReference type="Proteomes" id="UP000807353">
    <property type="component" value="Unassembled WGS sequence"/>
</dbReference>
<evidence type="ECO:0000313" key="1">
    <source>
        <dbReference type="EMBL" id="KAF9456346.1"/>
    </source>
</evidence>
<comment type="caution">
    <text evidence="1">The sequence shown here is derived from an EMBL/GenBank/DDBJ whole genome shotgun (WGS) entry which is preliminary data.</text>
</comment>
<dbReference type="PANTHER" id="PTHR47381:SF3">
    <property type="entry name" value="ALPHA_BETA-HYDROLASES SUPERFAMILY PROTEIN"/>
    <property type="match status" value="1"/>
</dbReference>
<evidence type="ECO:0000313" key="2">
    <source>
        <dbReference type="Proteomes" id="UP000807353"/>
    </source>
</evidence>
<dbReference type="OrthoDB" id="2152248at2759"/>
<protein>
    <submittedName>
        <fullName evidence="1">Alpha/Beta hydrolase protein</fullName>
    </submittedName>
</protein>
<dbReference type="EMBL" id="MU150434">
    <property type="protein sequence ID" value="KAF9456346.1"/>
    <property type="molecule type" value="Genomic_DNA"/>
</dbReference>
<sequence length="283" mass="31736">MTSKQTSLTIAGLEVNIYSSSASDDEKPVVIFFLLHGRLESTEVADPIARAMIEQAQTIRRERELLVITFDQRNHGKRLTNPIANHAWDLNDRNTHNDRHAVDMYAIQTGTANDVSFLIDFLPAYLFPNKERPIVEWGIAGKSLGGHSTWISLKQDMRIKTGISIIGCPDYIKLLKYRAQEAGVPTLPPYIPSSFRAFVERVDPVAAPYSSSSEENPFLDKRILVLSGRDDKLVPWSASEAFVEGLYVGEKGVKRVKVYAGIGHECTDEMVTEMMNFIAEFCL</sequence>
<gene>
    <name evidence="1" type="ORF">BDZ94DRAFT_1275913</name>
</gene>
<dbReference type="InterPro" id="IPR029058">
    <property type="entry name" value="AB_hydrolase_fold"/>
</dbReference>
<keyword evidence="2" id="KW-1185">Reference proteome</keyword>
<organism evidence="1 2">
    <name type="scientific">Collybia nuda</name>
    <dbReference type="NCBI Taxonomy" id="64659"/>
    <lineage>
        <taxon>Eukaryota</taxon>
        <taxon>Fungi</taxon>
        <taxon>Dikarya</taxon>
        <taxon>Basidiomycota</taxon>
        <taxon>Agaricomycotina</taxon>
        <taxon>Agaricomycetes</taxon>
        <taxon>Agaricomycetidae</taxon>
        <taxon>Agaricales</taxon>
        <taxon>Tricholomatineae</taxon>
        <taxon>Clitocybaceae</taxon>
        <taxon>Collybia</taxon>
    </lineage>
</organism>
<dbReference type="GO" id="GO:0016787">
    <property type="term" value="F:hydrolase activity"/>
    <property type="evidence" value="ECO:0007669"/>
    <property type="project" value="UniProtKB-KW"/>
</dbReference>
<keyword evidence="1" id="KW-0378">Hydrolase</keyword>
<dbReference type="AlphaFoldDB" id="A0A9P5XVN6"/>
<accession>A0A9P5XVN6</accession>
<dbReference type="SUPFAM" id="SSF53474">
    <property type="entry name" value="alpha/beta-Hydrolases"/>
    <property type="match status" value="1"/>
</dbReference>
<dbReference type="PANTHER" id="PTHR47381">
    <property type="entry name" value="ALPHA/BETA-HYDROLASES SUPERFAMILY PROTEIN"/>
    <property type="match status" value="1"/>
</dbReference>
<name>A0A9P5XVN6_9AGAR</name>
<proteinExistence type="predicted"/>
<reference evidence="1" key="1">
    <citation type="submission" date="2020-11" db="EMBL/GenBank/DDBJ databases">
        <authorList>
            <consortium name="DOE Joint Genome Institute"/>
            <person name="Ahrendt S."/>
            <person name="Riley R."/>
            <person name="Andreopoulos W."/>
            <person name="Labutti K."/>
            <person name="Pangilinan J."/>
            <person name="Ruiz-Duenas F.J."/>
            <person name="Barrasa J.M."/>
            <person name="Sanchez-Garcia M."/>
            <person name="Camarero S."/>
            <person name="Miyauchi S."/>
            <person name="Serrano A."/>
            <person name="Linde D."/>
            <person name="Babiker R."/>
            <person name="Drula E."/>
            <person name="Ayuso-Fernandez I."/>
            <person name="Pacheco R."/>
            <person name="Padilla G."/>
            <person name="Ferreira P."/>
            <person name="Barriuso J."/>
            <person name="Kellner H."/>
            <person name="Castanera R."/>
            <person name="Alfaro M."/>
            <person name="Ramirez L."/>
            <person name="Pisabarro A.G."/>
            <person name="Kuo A."/>
            <person name="Tritt A."/>
            <person name="Lipzen A."/>
            <person name="He G."/>
            <person name="Yan M."/>
            <person name="Ng V."/>
            <person name="Cullen D."/>
            <person name="Martin F."/>
            <person name="Rosso M.-N."/>
            <person name="Henrissat B."/>
            <person name="Hibbett D."/>
            <person name="Martinez A.T."/>
            <person name="Grigoriev I.V."/>
        </authorList>
    </citation>
    <scope>NUCLEOTIDE SEQUENCE</scope>
    <source>
        <strain evidence="1">CBS 247.69</strain>
    </source>
</reference>
<dbReference type="Gene3D" id="3.40.50.1820">
    <property type="entry name" value="alpha/beta hydrolase"/>
    <property type="match status" value="1"/>
</dbReference>